<keyword evidence="7 15" id="KW-0418">Kinase</keyword>
<evidence type="ECO:0000256" key="9">
    <source>
        <dbReference type="ARBA" id="ARBA00023012"/>
    </source>
</evidence>
<feature type="domain" description="HAMP" evidence="14">
    <location>
        <begin position="186"/>
        <end position="241"/>
    </location>
</feature>
<name>E3CZY2_9BACT</name>
<dbReference type="Gene3D" id="1.10.8.500">
    <property type="entry name" value="HAMP domain in histidine kinase"/>
    <property type="match status" value="1"/>
</dbReference>
<dbReference type="GO" id="GO:0005886">
    <property type="term" value="C:plasma membrane"/>
    <property type="evidence" value="ECO:0007669"/>
    <property type="project" value="TreeGrafter"/>
</dbReference>
<evidence type="ECO:0000256" key="7">
    <source>
        <dbReference type="ARBA" id="ARBA00022777"/>
    </source>
</evidence>
<dbReference type="PROSITE" id="PS50885">
    <property type="entry name" value="HAMP"/>
    <property type="match status" value="1"/>
</dbReference>
<protein>
    <recommendedName>
        <fullName evidence="3">histidine kinase</fullName>
        <ecNumber evidence="3">2.7.13.3</ecNumber>
    </recommendedName>
</protein>
<evidence type="ECO:0000256" key="3">
    <source>
        <dbReference type="ARBA" id="ARBA00012438"/>
    </source>
</evidence>
<comment type="catalytic activity">
    <reaction evidence="1">
        <text>ATP + protein L-histidine = ADP + protein N-phospho-L-histidine.</text>
        <dbReference type="EC" id="2.7.13.3"/>
    </reaction>
</comment>
<evidence type="ECO:0000256" key="4">
    <source>
        <dbReference type="ARBA" id="ARBA00022553"/>
    </source>
</evidence>
<evidence type="ECO:0000256" key="8">
    <source>
        <dbReference type="ARBA" id="ARBA00022989"/>
    </source>
</evidence>
<dbReference type="PANTHER" id="PTHR45436">
    <property type="entry name" value="SENSOR HISTIDINE KINASE YKOH"/>
    <property type="match status" value="1"/>
</dbReference>
<dbReference type="SUPFAM" id="SSF47384">
    <property type="entry name" value="Homodimeric domain of signal transducing histidine kinase"/>
    <property type="match status" value="1"/>
</dbReference>
<feature type="transmembrane region" description="Helical" evidence="12">
    <location>
        <begin position="170"/>
        <end position="188"/>
    </location>
</feature>
<evidence type="ECO:0000313" key="15">
    <source>
        <dbReference type="EMBL" id="EFQ22914.1"/>
    </source>
</evidence>
<dbReference type="HOGENOM" id="CLU_000445_89_27_0"/>
<keyword evidence="10 12" id="KW-0472">Membrane</keyword>
<accession>E3CZY2</accession>
<organism evidence="15 16">
    <name type="scientific">Aminomonas paucivorans DSM 12260</name>
    <dbReference type="NCBI Taxonomy" id="584708"/>
    <lineage>
        <taxon>Bacteria</taxon>
        <taxon>Thermotogati</taxon>
        <taxon>Synergistota</taxon>
        <taxon>Synergistia</taxon>
        <taxon>Synergistales</taxon>
        <taxon>Synergistaceae</taxon>
        <taxon>Aminomonas</taxon>
    </lineage>
</organism>
<evidence type="ECO:0000256" key="1">
    <source>
        <dbReference type="ARBA" id="ARBA00000085"/>
    </source>
</evidence>
<dbReference type="GO" id="GO:0000155">
    <property type="term" value="F:phosphorelay sensor kinase activity"/>
    <property type="evidence" value="ECO:0007669"/>
    <property type="project" value="InterPro"/>
</dbReference>
<evidence type="ECO:0000313" key="16">
    <source>
        <dbReference type="Proteomes" id="UP000005096"/>
    </source>
</evidence>
<keyword evidence="4" id="KW-0597">Phosphoprotein</keyword>
<dbReference type="InterPro" id="IPR003661">
    <property type="entry name" value="HisK_dim/P_dom"/>
</dbReference>
<dbReference type="CDD" id="cd00082">
    <property type="entry name" value="HisKA"/>
    <property type="match status" value="1"/>
</dbReference>
<sequence>MKRLSLFWRMYLGFLLALLLPVGLFELSALGARQRFHGEMVRGLPRLLVWTVSTLAEEAGRVRSQGGEEALAAFLRREGELRGMELYVTDPKETFLSDPPSDPLRPEGPESPSGSSGERVLRFSGHRLGVSVPLPGAPLRLLGILLPPEGRPPGPPGPPPPGFRNPLRGLLLPMVAGATLCFLLVRWLTVPLKDLRRATSTLAGGDLAARVGPKVTDRGDEIAELGRAFNAMAERIQSLVTSQRRLLGDISHELRSPLQRVGLAAALARKGCTPEGEAYLERIEGETGRMGEMIGQLLDLTREELRDLCPEEEPVYLEALLERIAADGAFEGAEEGKGVELSVPEAVVVWGEAEPLARALENGVRNALRHTPPGTGVEVKVLPEGDRVRILVRDHGPGVEEGELERIFLPFYRVDSSRDRGQGGVGLGLAIAREGTRRLGGTVTARNHPQGGLMLEYVLPLRPVPAERGAGGPRAS</sequence>
<dbReference type="STRING" id="584708.Apau_0480"/>
<dbReference type="Gene3D" id="1.10.287.130">
    <property type="match status" value="1"/>
</dbReference>
<dbReference type="PaxDb" id="584708-Apau_0480"/>
<dbReference type="InterPro" id="IPR004358">
    <property type="entry name" value="Sig_transdc_His_kin-like_C"/>
</dbReference>
<dbReference type="CDD" id="cd06225">
    <property type="entry name" value="HAMP"/>
    <property type="match status" value="1"/>
</dbReference>
<evidence type="ECO:0000259" key="14">
    <source>
        <dbReference type="PROSITE" id="PS50885"/>
    </source>
</evidence>
<dbReference type="EMBL" id="CM001022">
    <property type="protein sequence ID" value="EFQ22914.1"/>
    <property type="molecule type" value="Genomic_DNA"/>
</dbReference>
<feature type="region of interest" description="Disordered" evidence="11">
    <location>
        <begin position="92"/>
        <end position="119"/>
    </location>
</feature>
<evidence type="ECO:0000256" key="10">
    <source>
        <dbReference type="ARBA" id="ARBA00023136"/>
    </source>
</evidence>
<dbReference type="InterPro" id="IPR003594">
    <property type="entry name" value="HATPase_dom"/>
</dbReference>
<dbReference type="InterPro" id="IPR036097">
    <property type="entry name" value="HisK_dim/P_sf"/>
</dbReference>
<keyword evidence="16" id="KW-1185">Reference proteome</keyword>
<keyword evidence="6 12" id="KW-0812">Transmembrane</keyword>
<dbReference type="InterPro" id="IPR005467">
    <property type="entry name" value="His_kinase_dom"/>
</dbReference>
<dbReference type="Gene3D" id="3.30.565.10">
    <property type="entry name" value="Histidine kinase-like ATPase, C-terminal domain"/>
    <property type="match status" value="1"/>
</dbReference>
<dbReference type="SUPFAM" id="SSF55874">
    <property type="entry name" value="ATPase domain of HSP90 chaperone/DNA topoisomerase II/histidine kinase"/>
    <property type="match status" value="1"/>
</dbReference>
<dbReference type="SUPFAM" id="SSF158472">
    <property type="entry name" value="HAMP domain-like"/>
    <property type="match status" value="1"/>
</dbReference>
<dbReference type="SMART" id="SM00304">
    <property type="entry name" value="HAMP"/>
    <property type="match status" value="1"/>
</dbReference>
<gene>
    <name evidence="15" type="ORF">Apau_0480</name>
</gene>
<dbReference type="RefSeq" id="WP_006300067.1">
    <property type="nucleotide sequence ID" value="NZ_CM001022.1"/>
</dbReference>
<dbReference type="eggNOG" id="COG2205">
    <property type="taxonomic scope" value="Bacteria"/>
</dbReference>
<proteinExistence type="predicted"/>
<dbReference type="PANTHER" id="PTHR45436:SF5">
    <property type="entry name" value="SENSOR HISTIDINE KINASE TRCS"/>
    <property type="match status" value="1"/>
</dbReference>
<dbReference type="Pfam" id="PF00672">
    <property type="entry name" value="HAMP"/>
    <property type="match status" value="1"/>
</dbReference>
<dbReference type="AlphaFoldDB" id="E3CZY2"/>
<dbReference type="Pfam" id="PF02518">
    <property type="entry name" value="HATPase_c"/>
    <property type="match status" value="1"/>
</dbReference>
<dbReference type="InterPro" id="IPR050428">
    <property type="entry name" value="TCS_sensor_his_kinase"/>
</dbReference>
<dbReference type="InterPro" id="IPR003660">
    <property type="entry name" value="HAMP_dom"/>
</dbReference>
<evidence type="ECO:0000256" key="12">
    <source>
        <dbReference type="SAM" id="Phobius"/>
    </source>
</evidence>
<dbReference type="Pfam" id="PF00512">
    <property type="entry name" value="HisKA"/>
    <property type="match status" value="1"/>
</dbReference>
<keyword evidence="8 12" id="KW-1133">Transmembrane helix</keyword>
<comment type="subcellular location">
    <subcellularLocation>
        <location evidence="2">Membrane</location>
    </subcellularLocation>
</comment>
<evidence type="ECO:0000256" key="11">
    <source>
        <dbReference type="SAM" id="MobiDB-lite"/>
    </source>
</evidence>
<dbReference type="SMART" id="SM00387">
    <property type="entry name" value="HATPase_c"/>
    <property type="match status" value="1"/>
</dbReference>
<evidence type="ECO:0000256" key="2">
    <source>
        <dbReference type="ARBA" id="ARBA00004370"/>
    </source>
</evidence>
<dbReference type="SMART" id="SM00388">
    <property type="entry name" value="HisKA"/>
    <property type="match status" value="1"/>
</dbReference>
<dbReference type="EC" id="2.7.13.3" evidence="3"/>
<dbReference type="OrthoDB" id="3436at2"/>
<dbReference type="Proteomes" id="UP000005096">
    <property type="component" value="Chromosome"/>
</dbReference>
<dbReference type="InterPro" id="IPR036890">
    <property type="entry name" value="HATPase_C_sf"/>
</dbReference>
<evidence type="ECO:0000256" key="6">
    <source>
        <dbReference type="ARBA" id="ARBA00022692"/>
    </source>
</evidence>
<evidence type="ECO:0000259" key="13">
    <source>
        <dbReference type="PROSITE" id="PS50109"/>
    </source>
</evidence>
<dbReference type="PRINTS" id="PR00344">
    <property type="entry name" value="BCTRLSENSOR"/>
</dbReference>
<reference evidence="15 16" key="1">
    <citation type="journal article" date="2010" name="Stand. Genomic Sci.">
        <title>Non-contiguous finished genome sequence of Aminomonas paucivorans type strain (GLU-3).</title>
        <authorList>
            <person name="Pitluck S."/>
            <person name="Yasawong M."/>
            <person name="Held B."/>
            <person name="Lapidus A."/>
            <person name="Nolan M."/>
            <person name="Copeland A."/>
            <person name="Lucas S."/>
            <person name="Del Rio T.G."/>
            <person name="Tice H."/>
            <person name="Cheng J.F."/>
            <person name="Chertkov O."/>
            <person name="Goodwin L."/>
            <person name="Tapia R."/>
            <person name="Han C."/>
            <person name="Liolios K."/>
            <person name="Ivanova N."/>
            <person name="Mavromatis K."/>
            <person name="Ovchinnikova G."/>
            <person name="Pati A."/>
            <person name="Chen A."/>
            <person name="Palaniappan K."/>
            <person name="Land M."/>
            <person name="Hauser L."/>
            <person name="Chang Y.J."/>
            <person name="Jeffries C.D."/>
            <person name="Pukall R."/>
            <person name="Spring S."/>
            <person name="Rohde M."/>
            <person name="Sikorski J."/>
            <person name="Goker M."/>
            <person name="Woyke T."/>
            <person name="Bristow J."/>
            <person name="Eisen J.A."/>
            <person name="Markowitz V."/>
            <person name="Hugenholtz P."/>
            <person name="Kyrpides N.C."/>
            <person name="Klenk H.P."/>
        </authorList>
    </citation>
    <scope>NUCLEOTIDE SEQUENCE [LARGE SCALE GENOMIC DNA]</scope>
    <source>
        <strain evidence="15 16">DSM 12260</strain>
    </source>
</reference>
<keyword evidence="5" id="KW-0808">Transferase</keyword>
<feature type="domain" description="Histidine kinase" evidence="13">
    <location>
        <begin position="249"/>
        <end position="463"/>
    </location>
</feature>
<evidence type="ECO:0000256" key="5">
    <source>
        <dbReference type="ARBA" id="ARBA00022679"/>
    </source>
</evidence>
<dbReference type="PROSITE" id="PS50109">
    <property type="entry name" value="HIS_KIN"/>
    <property type="match status" value="1"/>
</dbReference>
<keyword evidence="9" id="KW-0902">Two-component regulatory system</keyword>